<dbReference type="GO" id="GO:0016403">
    <property type="term" value="F:dimethylargininase activity"/>
    <property type="evidence" value="ECO:0007669"/>
    <property type="project" value="TreeGrafter"/>
</dbReference>
<keyword evidence="2" id="KW-0378">Hydrolase</keyword>
<proteinExistence type="inferred from homology"/>
<dbReference type="Pfam" id="PF02274">
    <property type="entry name" value="ADI"/>
    <property type="match status" value="1"/>
</dbReference>
<organism evidence="3">
    <name type="scientific">marine metagenome</name>
    <dbReference type="NCBI Taxonomy" id="408172"/>
    <lineage>
        <taxon>unclassified sequences</taxon>
        <taxon>metagenomes</taxon>
        <taxon>ecological metagenomes</taxon>
    </lineage>
</organism>
<dbReference type="GO" id="GO:0006525">
    <property type="term" value="P:arginine metabolic process"/>
    <property type="evidence" value="ECO:0007669"/>
    <property type="project" value="TreeGrafter"/>
</dbReference>
<name>A0A382L6I7_9ZZZZ</name>
<evidence type="ECO:0000256" key="2">
    <source>
        <dbReference type="ARBA" id="ARBA00022801"/>
    </source>
</evidence>
<accession>A0A382L6I7</accession>
<evidence type="ECO:0000313" key="3">
    <source>
        <dbReference type="EMBL" id="SVC31415.1"/>
    </source>
</evidence>
<evidence type="ECO:0008006" key="4">
    <source>
        <dbReference type="Google" id="ProtNLM"/>
    </source>
</evidence>
<gene>
    <name evidence="3" type="ORF">METZ01_LOCUS284269</name>
</gene>
<dbReference type="PANTHER" id="PTHR12737:SF9">
    <property type="entry name" value="DIMETHYLARGININASE"/>
    <property type="match status" value="1"/>
</dbReference>
<dbReference type="SUPFAM" id="SSF55909">
    <property type="entry name" value="Pentein"/>
    <property type="match status" value="1"/>
</dbReference>
<evidence type="ECO:0000256" key="1">
    <source>
        <dbReference type="ARBA" id="ARBA00008532"/>
    </source>
</evidence>
<dbReference type="PANTHER" id="PTHR12737">
    <property type="entry name" value="DIMETHYLARGININE DIMETHYLAMINOHYDROLASE"/>
    <property type="match status" value="1"/>
</dbReference>
<dbReference type="GO" id="GO:0045429">
    <property type="term" value="P:positive regulation of nitric oxide biosynthetic process"/>
    <property type="evidence" value="ECO:0007669"/>
    <property type="project" value="TreeGrafter"/>
</dbReference>
<reference evidence="3" key="1">
    <citation type="submission" date="2018-05" db="EMBL/GenBank/DDBJ databases">
        <authorList>
            <person name="Lanie J.A."/>
            <person name="Ng W.-L."/>
            <person name="Kazmierczak K.M."/>
            <person name="Andrzejewski T.M."/>
            <person name="Davidsen T.M."/>
            <person name="Wayne K.J."/>
            <person name="Tettelin H."/>
            <person name="Glass J.I."/>
            <person name="Rusch D."/>
            <person name="Podicherti R."/>
            <person name="Tsui H.-C.T."/>
            <person name="Winkler M.E."/>
        </authorList>
    </citation>
    <scope>NUCLEOTIDE SEQUENCE</scope>
</reference>
<dbReference type="GO" id="GO:0000052">
    <property type="term" value="P:citrulline metabolic process"/>
    <property type="evidence" value="ECO:0007669"/>
    <property type="project" value="TreeGrafter"/>
</dbReference>
<protein>
    <recommendedName>
        <fullName evidence="4">Dimethylargininase</fullName>
    </recommendedName>
</protein>
<comment type="similarity">
    <text evidence="1">Belongs to the DDAH family.</text>
</comment>
<dbReference type="EMBL" id="UINC01084609">
    <property type="protein sequence ID" value="SVC31415.1"/>
    <property type="molecule type" value="Genomic_DNA"/>
</dbReference>
<dbReference type="AlphaFoldDB" id="A0A382L6I7"/>
<sequence length="201" mass="22360">MSKILAVVRKPGPSFNQAISANPKNQPIDVKLACLQHDRYVAALKKIKVEIISFPALQKFPDGPFVEDTTVVLDHLALACPNKEKSRQGEGSNIHKEIKKFMPIEKLTHPVTLDGGDVLTTEEEIFVGISDRTNRDAIDALAKFTQKPVIPVEVFSGLHLKTSVSYLGNNILVLDPSSIDISPFRRFKWIENGKPNRYSSN</sequence>
<dbReference type="GO" id="GO:0016597">
    <property type="term" value="F:amino acid binding"/>
    <property type="evidence" value="ECO:0007669"/>
    <property type="project" value="TreeGrafter"/>
</dbReference>
<feature type="non-terminal residue" evidence="3">
    <location>
        <position position="201"/>
    </location>
</feature>
<dbReference type="Gene3D" id="3.75.10.10">
    <property type="entry name" value="L-arginine/glycine Amidinotransferase, Chain A"/>
    <property type="match status" value="1"/>
</dbReference>
<dbReference type="InterPro" id="IPR033199">
    <property type="entry name" value="DDAH-like"/>
</dbReference>